<protein>
    <submittedName>
        <fullName evidence="1">TATA-box binding protein</fullName>
    </submittedName>
</protein>
<dbReference type="Pfam" id="PF08680">
    <property type="entry name" value="DUF1779"/>
    <property type="match status" value="1"/>
</dbReference>
<sequence length="257" mass="29773">MAAWKFVVLGFVLSMLGYMHVQSNAINIQSYQQSLTDMYQLAEKENLAIHEWQVRMRDERKDTIRNKEEFAQLVDSWTKQLHDWKKTDVSLKGNEWVVQFTYDNLSHETTESVQLFAYLSPSQDDYTYLITYEVIGLMTSELEFNKMYDMLEERAQLLGLNNADVYVQIKAAHQPVVTKQISNIEYAEKWIKALGAKTVEALDEETFVSVSAYNPAWSPVLKTKENKMNVQVALRQEERMGGRTTVTIGTPIITTEY</sequence>
<keyword evidence="2" id="KW-1185">Reference proteome</keyword>
<dbReference type="InterPro" id="IPR014794">
    <property type="entry name" value="DUF1779"/>
</dbReference>
<dbReference type="AlphaFoldDB" id="A0A562QSX9"/>
<dbReference type="EMBL" id="VLKZ01000001">
    <property type="protein sequence ID" value="TWI59797.1"/>
    <property type="molecule type" value="Genomic_DNA"/>
</dbReference>
<evidence type="ECO:0000313" key="1">
    <source>
        <dbReference type="EMBL" id="TWI59797.1"/>
    </source>
</evidence>
<dbReference type="OrthoDB" id="2374820at2"/>
<reference evidence="1 2" key="1">
    <citation type="journal article" date="2015" name="Stand. Genomic Sci.">
        <title>Genomic Encyclopedia of Bacterial and Archaeal Type Strains, Phase III: the genomes of soil and plant-associated and newly described type strains.</title>
        <authorList>
            <person name="Whitman W.B."/>
            <person name="Woyke T."/>
            <person name="Klenk H.P."/>
            <person name="Zhou Y."/>
            <person name="Lilburn T.G."/>
            <person name="Beck B.J."/>
            <person name="De Vos P."/>
            <person name="Vandamme P."/>
            <person name="Eisen J.A."/>
            <person name="Garrity G."/>
            <person name="Hugenholtz P."/>
            <person name="Kyrpides N.C."/>
        </authorList>
    </citation>
    <scope>NUCLEOTIDE SEQUENCE [LARGE SCALE GENOMIC DNA]</scope>
    <source>
        <strain evidence="1 2">CGMCC 1.10116</strain>
    </source>
</reference>
<dbReference type="Gene3D" id="3.30.2030.10">
    <property type="entry name" value="YwmB-like"/>
    <property type="match status" value="1"/>
</dbReference>
<dbReference type="Gene3D" id="3.30.360.40">
    <property type="entry name" value="YwmB-like"/>
    <property type="match status" value="1"/>
</dbReference>
<dbReference type="SUPFAM" id="SSF143842">
    <property type="entry name" value="YwmB-like"/>
    <property type="match status" value="1"/>
</dbReference>
<dbReference type="RefSeq" id="WP_158639948.1">
    <property type="nucleotide sequence ID" value="NZ_VLKZ01000001.1"/>
</dbReference>
<dbReference type="Proteomes" id="UP000315711">
    <property type="component" value="Unassembled WGS sequence"/>
</dbReference>
<name>A0A562QSX9_9BACI</name>
<organism evidence="1 2">
    <name type="scientific">Halalkalibacter nanhaiisediminis</name>
    <dbReference type="NCBI Taxonomy" id="688079"/>
    <lineage>
        <taxon>Bacteria</taxon>
        <taxon>Bacillati</taxon>
        <taxon>Bacillota</taxon>
        <taxon>Bacilli</taxon>
        <taxon>Bacillales</taxon>
        <taxon>Bacillaceae</taxon>
        <taxon>Halalkalibacter</taxon>
    </lineage>
</organism>
<accession>A0A562QSX9</accession>
<proteinExistence type="predicted"/>
<comment type="caution">
    <text evidence="1">The sequence shown here is derived from an EMBL/GenBank/DDBJ whole genome shotgun (WGS) entry which is preliminary data.</text>
</comment>
<dbReference type="InterPro" id="IPR036209">
    <property type="entry name" value="YwmB-like_sf"/>
</dbReference>
<evidence type="ECO:0000313" key="2">
    <source>
        <dbReference type="Proteomes" id="UP000315711"/>
    </source>
</evidence>
<gene>
    <name evidence="1" type="ORF">IQ10_00218</name>
</gene>